<keyword evidence="2 6" id="KW-0547">Nucleotide-binding</keyword>
<proteinExistence type="inferred from homology"/>
<dbReference type="PIRSF" id="PIRSF005719">
    <property type="entry name" value="SMC"/>
    <property type="match status" value="1"/>
</dbReference>
<dbReference type="InterPro" id="IPR003395">
    <property type="entry name" value="RecF/RecN/SMC_N"/>
</dbReference>
<dbReference type="Gene3D" id="3.40.50.300">
    <property type="entry name" value="P-loop containing nucleotide triphosphate hydrolases"/>
    <property type="match status" value="2"/>
</dbReference>
<accession>A0A5Q0QAQ7</accession>
<dbReference type="InterPro" id="IPR011890">
    <property type="entry name" value="SMC_prok"/>
</dbReference>
<dbReference type="GO" id="GO:0003677">
    <property type="term" value="F:DNA binding"/>
    <property type="evidence" value="ECO:0007669"/>
    <property type="project" value="UniProtKB-UniRule"/>
</dbReference>
<dbReference type="SUPFAM" id="SSF75553">
    <property type="entry name" value="Smc hinge domain"/>
    <property type="match status" value="1"/>
</dbReference>
<keyword evidence="10" id="KW-1185">Reference proteome</keyword>
<dbReference type="Gene3D" id="3.30.70.1620">
    <property type="match status" value="1"/>
</dbReference>
<feature type="domain" description="RecF/RecN/SMC N-terminal" evidence="7">
    <location>
        <begin position="3"/>
        <end position="1170"/>
    </location>
</feature>
<dbReference type="CDD" id="cd03278">
    <property type="entry name" value="ABC_SMC_barmotin"/>
    <property type="match status" value="1"/>
</dbReference>
<feature type="coiled-coil region" evidence="6">
    <location>
        <begin position="332"/>
        <end position="485"/>
    </location>
</feature>
<dbReference type="GO" id="GO:0007059">
    <property type="term" value="P:chromosome segregation"/>
    <property type="evidence" value="ECO:0007669"/>
    <property type="project" value="UniProtKB-UniRule"/>
</dbReference>
<evidence type="ECO:0000256" key="4">
    <source>
        <dbReference type="ARBA" id="ARBA00023054"/>
    </source>
</evidence>
<evidence type="ECO:0000313" key="10">
    <source>
        <dbReference type="Proteomes" id="UP000326921"/>
    </source>
</evidence>
<dbReference type="KEGG" id="sphe:GFH32_07830"/>
<dbReference type="InterPro" id="IPR036277">
    <property type="entry name" value="SMC_hinge_sf"/>
</dbReference>
<evidence type="ECO:0000256" key="6">
    <source>
        <dbReference type="HAMAP-Rule" id="MF_01894"/>
    </source>
</evidence>
<dbReference type="SUPFAM" id="SSF52540">
    <property type="entry name" value="P-loop containing nucleoside triphosphate hydrolases"/>
    <property type="match status" value="1"/>
</dbReference>
<dbReference type="AlphaFoldDB" id="A0A5Q0QAQ7"/>
<dbReference type="NCBIfam" id="TIGR02168">
    <property type="entry name" value="SMC_prok_B"/>
    <property type="match status" value="1"/>
</dbReference>
<dbReference type="HAMAP" id="MF_01894">
    <property type="entry name" value="Smc_prok"/>
    <property type="match status" value="1"/>
</dbReference>
<reference evidence="9 10" key="1">
    <citation type="submission" date="2019-10" db="EMBL/GenBank/DDBJ databases">
        <authorList>
            <person name="Dong K."/>
        </authorList>
    </citation>
    <scope>NUCLEOTIDE SEQUENCE [LARGE SCALE GENOMIC DNA]</scope>
    <source>
        <strain evidence="10">dk4302</strain>
    </source>
</reference>
<dbReference type="Pfam" id="PF06470">
    <property type="entry name" value="SMC_hinge"/>
    <property type="match status" value="1"/>
</dbReference>
<dbReference type="EMBL" id="CP045652">
    <property type="protein sequence ID" value="QGA26239.1"/>
    <property type="molecule type" value="Genomic_DNA"/>
</dbReference>
<evidence type="ECO:0000256" key="5">
    <source>
        <dbReference type="ARBA" id="ARBA00023125"/>
    </source>
</evidence>
<comment type="similarity">
    <text evidence="6">Belongs to the SMC family.</text>
</comment>
<dbReference type="GO" id="GO:0005694">
    <property type="term" value="C:chromosome"/>
    <property type="evidence" value="ECO:0007669"/>
    <property type="project" value="InterPro"/>
</dbReference>
<name>A0A5Q0QAQ7_9SPHI</name>
<dbReference type="GO" id="GO:0030261">
    <property type="term" value="P:chromosome condensation"/>
    <property type="evidence" value="ECO:0007669"/>
    <property type="project" value="InterPro"/>
</dbReference>
<feature type="coiled-coil region" evidence="6">
    <location>
        <begin position="234"/>
        <end position="261"/>
    </location>
</feature>
<feature type="coiled-coil region" evidence="6">
    <location>
        <begin position="677"/>
        <end position="737"/>
    </location>
</feature>
<protein>
    <recommendedName>
        <fullName evidence="6">Chromosome partition protein Smc</fullName>
    </recommendedName>
</protein>
<dbReference type="InterPro" id="IPR010935">
    <property type="entry name" value="SMC_hinge"/>
</dbReference>
<comment type="subcellular location">
    <subcellularLocation>
        <location evidence="6">Cytoplasm</location>
    </subcellularLocation>
</comment>
<dbReference type="GO" id="GO:0006260">
    <property type="term" value="P:DNA replication"/>
    <property type="evidence" value="ECO:0007669"/>
    <property type="project" value="UniProtKB-UniRule"/>
</dbReference>
<keyword evidence="5 6" id="KW-0238">DNA-binding</keyword>
<evidence type="ECO:0000259" key="7">
    <source>
        <dbReference type="Pfam" id="PF02463"/>
    </source>
</evidence>
<comment type="function">
    <text evidence="6">Required for chromosome condensation and partitioning.</text>
</comment>
<dbReference type="GO" id="GO:0005524">
    <property type="term" value="F:ATP binding"/>
    <property type="evidence" value="ECO:0007669"/>
    <property type="project" value="UniProtKB-UniRule"/>
</dbReference>
<evidence type="ECO:0000256" key="2">
    <source>
        <dbReference type="ARBA" id="ARBA00022741"/>
    </source>
</evidence>
<sequence length="1181" mass="136166">MQLTKLEIKGFKSFGDKVVINFNEGVTAIVGPNGCGKSNVVDAIRWVLGEQSTRTLRSEKMENIIFNGTKNRKAANLAEVSLTFDNTKNILPTEFTTVTVTRKLFRTGESEYRLNDVKCRLKDITDLFLDTGVGADTYSIIELKMIDEIIANKDNSRRNLFEEASGISKYKVRKKQTLAKLKDTEADLSRVDDLMFEINKNLKSLENQAKKADKYFVMKEEYREASIGLAYYRLENFQTDLERIQEQEDQQKEQLQGTVEQIASKETQLSTQKNDILTKEKNLSAQQKITHEYINKIRAFESDEKLKNAKMVHLQEKETRLNNDIAIDKQQLTQIEYSVKRLNEELFEEQNKLEEIKQDLDNNKQEVEELRGQQQSAKGKLDTFTKENAETQNNIYRLEKDIAVLGIQKDALEQESHRTSNDAIAKETELNQFTLVVTELEERVNIQQEQFDQALHTEEQLQLQIQETEDNIRQNTSELNQESRVVDAKQNEYNLTKSLVDNLEGFPESIRFLRKNAGWKKQYPLFSDILFCKEDYRVAIENFLEPIMNHYVVDLKDDAVKAINLLSDSSRGRANFFILEAVKQLPSLASNEQNDSRLIPAMDVISVDDKFKTLCAILLDGVYLLKSEDDISLESDLPKDNVTILHKDGKFSKTKLGLSGGSVGLFEGKRIGRAKNLEILAKEIKTLNLRITELQESLRIENEKLIRLKGGSQRMFIEEQRVQLNRLTNELVSVKTKQEQYQTFINNSQNRKLDIETKIASILVELDKAEPELQDLKIKAATNQQELVYLQQQFQDISEILTERSAIYNNTNIKFHQQQSKVSTLLKDLEYREHQKDSLLERIEKNTTEFDQVKIEIKESVNTEDKDEIDLAAMYEQKVLLEQGLQEIEEEFYASRKIINDLEENITQLRRNKDIADTIINEYKDKKTSLQIDLNALKERLSVEFNIELQELLEQEIPEDRLPFEELTTKCNKLKKQLDDYGSINPMAKEAYDEMYDRHGFIDKEKTDLMDAKASLLSTISEIDQSANDKFMYAFTTVRENFVKVFRSLFNEEDSCDIVLSDPNNPLESDIDIIARPKGKRPLSINQLSGGEKTLTSTALLFSLYLLKPAPFCIFDEVDAPLDDTNIDKFNNIIREFSNQSQFIVVSHNKRTIASTDIIYGVTMVEQGVSRVVAVDLRDVA</sequence>
<feature type="binding site" evidence="6">
    <location>
        <begin position="32"/>
        <end position="39"/>
    </location>
    <ligand>
        <name>ATP</name>
        <dbReference type="ChEBI" id="CHEBI:30616"/>
    </ligand>
</feature>
<feature type="coiled-coil region" evidence="6">
    <location>
        <begin position="871"/>
        <end position="940"/>
    </location>
</feature>
<evidence type="ECO:0000256" key="3">
    <source>
        <dbReference type="ARBA" id="ARBA00022840"/>
    </source>
</evidence>
<evidence type="ECO:0000259" key="8">
    <source>
        <dbReference type="Pfam" id="PF06470"/>
    </source>
</evidence>
<dbReference type="GO" id="GO:0005737">
    <property type="term" value="C:cytoplasm"/>
    <property type="evidence" value="ECO:0007669"/>
    <property type="project" value="UniProtKB-SubCell"/>
</dbReference>
<dbReference type="Gene3D" id="1.20.1060.20">
    <property type="match status" value="1"/>
</dbReference>
<dbReference type="GO" id="GO:0016887">
    <property type="term" value="F:ATP hydrolysis activity"/>
    <property type="evidence" value="ECO:0007669"/>
    <property type="project" value="InterPro"/>
</dbReference>
<keyword evidence="3 6" id="KW-0067">ATP-binding</keyword>
<evidence type="ECO:0000256" key="1">
    <source>
        <dbReference type="ARBA" id="ARBA00022490"/>
    </source>
</evidence>
<comment type="domain">
    <text evidence="6">Contains large globular domains required for ATP hydrolysis at each terminus and a third globular domain forming a flexible hinge near the middle of the molecule. These domains are separated by coiled-coil structures.</text>
</comment>
<dbReference type="InterPro" id="IPR024704">
    <property type="entry name" value="SMC"/>
</dbReference>
<evidence type="ECO:0000313" key="9">
    <source>
        <dbReference type="EMBL" id="QGA26239.1"/>
    </source>
</evidence>
<organism evidence="9 10">
    <name type="scientific">Sphingobacterium zhuxiongii</name>
    <dbReference type="NCBI Taxonomy" id="2662364"/>
    <lineage>
        <taxon>Bacteria</taxon>
        <taxon>Pseudomonadati</taxon>
        <taxon>Bacteroidota</taxon>
        <taxon>Sphingobacteriia</taxon>
        <taxon>Sphingobacteriales</taxon>
        <taxon>Sphingobacteriaceae</taxon>
        <taxon>Sphingobacterium</taxon>
    </lineage>
</organism>
<keyword evidence="4 6" id="KW-0175">Coiled coil</keyword>
<feature type="domain" description="SMC hinge" evidence="8">
    <location>
        <begin position="523"/>
        <end position="629"/>
    </location>
</feature>
<dbReference type="PANTHER" id="PTHR43977">
    <property type="entry name" value="STRUCTURAL MAINTENANCE OF CHROMOSOMES PROTEIN 3"/>
    <property type="match status" value="1"/>
</dbReference>
<dbReference type="RefSeq" id="WP_153510893.1">
    <property type="nucleotide sequence ID" value="NZ_CP045652.1"/>
</dbReference>
<dbReference type="GO" id="GO:0007062">
    <property type="term" value="P:sister chromatid cohesion"/>
    <property type="evidence" value="ECO:0007669"/>
    <property type="project" value="InterPro"/>
</dbReference>
<keyword evidence="1 6" id="KW-0963">Cytoplasm</keyword>
<dbReference type="InterPro" id="IPR027417">
    <property type="entry name" value="P-loop_NTPase"/>
</dbReference>
<gene>
    <name evidence="6 9" type="primary">smc</name>
    <name evidence="9" type="ORF">GFH32_07830</name>
</gene>
<dbReference type="Proteomes" id="UP000326921">
    <property type="component" value="Chromosome"/>
</dbReference>
<dbReference type="Pfam" id="PF02463">
    <property type="entry name" value="SMC_N"/>
    <property type="match status" value="1"/>
</dbReference>
<comment type="subunit">
    <text evidence="6">Homodimer.</text>
</comment>